<protein>
    <submittedName>
        <fullName evidence="2">Uncharacterized protein</fullName>
    </submittedName>
</protein>
<reference evidence="2" key="1">
    <citation type="submission" date="2023-11" db="EMBL/GenBank/DDBJ databases">
        <title>Genome assemblies of two species of porcelain crab, Petrolisthes cinctipes and Petrolisthes manimaculis (Anomura: Porcellanidae).</title>
        <authorList>
            <person name="Angst P."/>
        </authorList>
    </citation>
    <scope>NUCLEOTIDE SEQUENCE</scope>
    <source>
        <strain evidence="2">PB745_02</strain>
        <tissue evidence="2">Gill</tissue>
    </source>
</reference>
<keyword evidence="3" id="KW-1185">Reference proteome</keyword>
<organism evidence="2 3">
    <name type="scientific">Petrolisthes manimaculis</name>
    <dbReference type="NCBI Taxonomy" id="1843537"/>
    <lineage>
        <taxon>Eukaryota</taxon>
        <taxon>Metazoa</taxon>
        <taxon>Ecdysozoa</taxon>
        <taxon>Arthropoda</taxon>
        <taxon>Crustacea</taxon>
        <taxon>Multicrustacea</taxon>
        <taxon>Malacostraca</taxon>
        <taxon>Eumalacostraca</taxon>
        <taxon>Eucarida</taxon>
        <taxon>Decapoda</taxon>
        <taxon>Pleocyemata</taxon>
        <taxon>Anomura</taxon>
        <taxon>Galatheoidea</taxon>
        <taxon>Porcellanidae</taxon>
        <taxon>Petrolisthes</taxon>
    </lineage>
</organism>
<comment type="caution">
    <text evidence="2">The sequence shown here is derived from an EMBL/GenBank/DDBJ whole genome shotgun (WGS) entry which is preliminary data.</text>
</comment>
<dbReference type="EMBL" id="JAWZYT010001408">
    <property type="protein sequence ID" value="KAK4312468.1"/>
    <property type="molecule type" value="Genomic_DNA"/>
</dbReference>
<feature type="chain" id="PRO_5041994037" evidence="1">
    <location>
        <begin position="22"/>
        <end position="122"/>
    </location>
</feature>
<name>A0AAE1U6R2_9EUCA</name>
<proteinExistence type="predicted"/>
<keyword evidence="1" id="KW-0732">Signal</keyword>
<sequence length="122" mass="13538">MLTALLHFVNIAFCTLHGGHERNKGVATNDPEDMAGLHGRVAYGRVTWQGYMAGLHGRITWQGTRDMTGDTAKLAPLSSVTPRHFQALYHTHRHSMDHSVIYKASQLYTGTALYTFTLTAPL</sequence>
<evidence type="ECO:0000313" key="2">
    <source>
        <dbReference type="EMBL" id="KAK4312468.1"/>
    </source>
</evidence>
<gene>
    <name evidence="2" type="ORF">Pmani_016061</name>
</gene>
<dbReference type="Proteomes" id="UP001292094">
    <property type="component" value="Unassembled WGS sequence"/>
</dbReference>
<feature type="signal peptide" evidence="1">
    <location>
        <begin position="1"/>
        <end position="21"/>
    </location>
</feature>
<evidence type="ECO:0000256" key="1">
    <source>
        <dbReference type="SAM" id="SignalP"/>
    </source>
</evidence>
<evidence type="ECO:0000313" key="3">
    <source>
        <dbReference type="Proteomes" id="UP001292094"/>
    </source>
</evidence>
<accession>A0AAE1U6R2</accession>
<dbReference type="AlphaFoldDB" id="A0AAE1U6R2"/>